<evidence type="ECO:0000256" key="7">
    <source>
        <dbReference type="ARBA" id="ARBA00023136"/>
    </source>
</evidence>
<dbReference type="GO" id="GO:0005787">
    <property type="term" value="C:signal peptidase complex"/>
    <property type="evidence" value="ECO:0007669"/>
    <property type="project" value="UniProtKB-UniRule"/>
</dbReference>
<dbReference type="GO" id="GO:0008233">
    <property type="term" value="F:peptidase activity"/>
    <property type="evidence" value="ECO:0007669"/>
    <property type="project" value="UniProtKB-UniRule"/>
</dbReference>
<accession>A0ABD0K0X6</accession>
<dbReference type="AlphaFoldDB" id="A0ABD0K0X6"/>
<dbReference type="EMBL" id="JACVVK020000281">
    <property type="protein sequence ID" value="KAK7480478.1"/>
    <property type="molecule type" value="Genomic_DNA"/>
</dbReference>
<comment type="similarity">
    <text evidence="2 9">Belongs to the SPCS2 family.</text>
</comment>
<evidence type="ECO:0000256" key="1">
    <source>
        <dbReference type="ARBA" id="ARBA00004477"/>
    </source>
</evidence>
<reference evidence="10 11" key="1">
    <citation type="journal article" date="2023" name="Sci. Data">
        <title>Genome assembly of the Korean intertidal mud-creeper Batillaria attramentaria.</title>
        <authorList>
            <person name="Patra A.K."/>
            <person name="Ho P.T."/>
            <person name="Jun S."/>
            <person name="Lee S.J."/>
            <person name="Kim Y."/>
            <person name="Won Y.J."/>
        </authorList>
    </citation>
    <scope>NUCLEOTIDE SEQUENCE [LARGE SCALE GENOMIC DNA]</scope>
    <source>
        <strain evidence="10">Wonlab-2016</strain>
    </source>
</reference>
<protein>
    <recommendedName>
        <fullName evidence="3 9">Signal peptidase complex subunit 2</fullName>
    </recommendedName>
</protein>
<comment type="function">
    <text evidence="8 9">Component of the signal peptidase complex (SPC) which catalyzes the cleavage of N-terminal signal sequences from nascent proteins as they are translocated into the lumen of the endoplasmic reticulum. Enhances the enzymatic activity of SPC and facilitates the interactions between different components of the translocation site.</text>
</comment>
<dbReference type="Proteomes" id="UP001519460">
    <property type="component" value="Unassembled WGS sequence"/>
</dbReference>
<evidence type="ECO:0000313" key="10">
    <source>
        <dbReference type="EMBL" id="KAK7480478.1"/>
    </source>
</evidence>
<evidence type="ECO:0000256" key="8">
    <source>
        <dbReference type="ARBA" id="ARBA00045608"/>
    </source>
</evidence>
<keyword evidence="5 9" id="KW-0256">Endoplasmic reticulum</keyword>
<comment type="caution">
    <text evidence="10">The sequence shown here is derived from an EMBL/GenBank/DDBJ whole genome shotgun (WGS) entry which is preliminary data.</text>
</comment>
<keyword evidence="6 9" id="KW-1133">Transmembrane helix</keyword>
<name>A0ABD0K0X6_9CAEN</name>
<proteinExistence type="inferred from homology"/>
<evidence type="ECO:0000313" key="11">
    <source>
        <dbReference type="Proteomes" id="UP001519460"/>
    </source>
</evidence>
<evidence type="ECO:0000256" key="4">
    <source>
        <dbReference type="ARBA" id="ARBA00022692"/>
    </source>
</evidence>
<evidence type="ECO:0000256" key="5">
    <source>
        <dbReference type="ARBA" id="ARBA00022824"/>
    </source>
</evidence>
<dbReference type="Pfam" id="PF06703">
    <property type="entry name" value="SPC25"/>
    <property type="match status" value="1"/>
</dbReference>
<keyword evidence="7 9" id="KW-0472">Membrane</keyword>
<dbReference type="InterPro" id="IPR009582">
    <property type="entry name" value="Spc2/SPCS2"/>
</dbReference>
<organism evidence="10 11">
    <name type="scientific">Batillaria attramentaria</name>
    <dbReference type="NCBI Taxonomy" id="370345"/>
    <lineage>
        <taxon>Eukaryota</taxon>
        <taxon>Metazoa</taxon>
        <taxon>Spiralia</taxon>
        <taxon>Lophotrochozoa</taxon>
        <taxon>Mollusca</taxon>
        <taxon>Gastropoda</taxon>
        <taxon>Caenogastropoda</taxon>
        <taxon>Sorbeoconcha</taxon>
        <taxon>Cerithioidea</taxon>
        <taxon>Batillariidae</taxon>
        <taxon>Batillaria</taxon>
    </lineage>
</organism>
<evidence type="ECO:0000256" key="9">
    <source>
        <dbReference type="RuleBase" id="RU368033"/>
    </source>
</evidence>
<dbReference type="PANTHER" id="PTHR13085">
    <property type="entry name" value="MICROSOMAL SIGNAL PEPTIDASE 25 KDA SUBUNIT"/>
    <property type="match status" value="1"/>
</dbReference>
<dbReference type="GO" id="GO:0006465">
    <property type="term" value="P:signal peptide processing"/>
    <property type="evidence" value="ECO:0007669"/>
    <property type="project" value="UniProtKB-UniRule"/>
</dbReference>
<evidence type="ECO:0000256" key="3">
    <source>
        <dbReference type="ARBA" id="ARBA00017057"/>
    </source>
</evidence>
<gene>
    <name evidence="10" type="ORF">BaRGS_00028295</name>
</gene>
<sequence length="198" mass="22733">MASDRNNSKKWSIEEKPIKIDKWDTAALKNALDDAAKNVLIKHHGYTENHSLMDGRLFVCTVAVAFAMFALIWDYLRPFPESRPVLIICVSSYFVLMGALTLYTTYKERGIFLVALEKDRAGMDPDNVWTLSSSLRKYDDVYYICMTFTDGKTKEMRKTEESKSVACFFDEDGVLCTDQYEPIIEKMRESLSSEKKGN</sequence>
<keyword evidence="11" id="KW-1185">Reference proteome</keyword>
<feature type="transmembrane region" description="Helical" evidence="9">
    <location>
        <begin position="55"/>
        <end position="73"/>
    </location>
</feature>
<dbReference type="PANTHER" id="PTHR13085:SF0">
    <property type="entry name" value="SIGNAL PEPTIDASE COMPLEX SUBUNIT 2"/>
    <property type="match status" value="1"/>
</dbReference>
<evidence type="ECO:0000256" key="2">
    <source>
        <dbReference type="ARBA" id="ARBA00007324"/>
    </source>
</evidence>
<comment type="subcellular location">
    <subcellularLocation>
        <location evidence="1 9">Endoplasmic reticulum membrane</location>
        <topology evidence="1 9">Multi-pass membrane protein</topology>
    </subcellularLocation>
</comment>
<evidence type="ECO:0000256" key="6">
    <source>
        <dbReference type="ARBA" id="ARBA00022989"/>
    </source>
</evidence>
<keyword evidence="4 9" id="KW-0812">Transmembrane</keyword>
<feature type="transmembrane region" description="Helical" evidence="9">
    <location>
        <begin position="85"/>
        <end position="103"/>
    </location>
</feature>